<dbReference type="InterPro" id="IPR013783">
    <property type="entry name" value="Ig-like_fold"/>
</dbReference>
<dbReference type="Pfam" id="PF18911">
    <property type="entry name" value="PKD_4"/>
    <property type="match status" value="1"/>
</dbReference>
<protein>
    <submittedName>
        <fullName evidence="4">Glucose/arabinose dehydrogenase</fullName>
    </submittedName>
</protein>
<gene>
    <name evidence="4" type="ORF">J2S41_004277</name>
</gene>
<feature type="domain" description="PKD" evidence="3">
    <location>
        <begin position="478"/>
        <end position="559"/>
    </location>
</feature>
<evidence type="ECO:0000259" key="2">
    <source>
        <dbReference type="PROSITE" id="PS50022"/>
    </source>
</evidence>
<sequence length="895" mass="93858">MRSARRILSVVLAAVTAAGPIAVHDHHAPPAEGRALPAAAAAVPTGFREQTVFTGLDQPMNIEFAPDGRVFVAEKAGRIKVFDSLADPTPAVFADLRANVHNLHDRGLLGLALHPDFPAVPHVYVLYAYDAPPGRTAPYWNDSCAGVGGNAGGRCVVTSRLSRLDASGAETVLIQDWCQQYPSHSTGDLHFGADGMLYASAGDGANYGVVDYGQLGSPANPCADAPGGTMAPPGAEGGALRSQDVRTLADPTGLDGTLVRLDPATGAGAGGNALAASPDPNARRIVAYGLRNPYRFAIRPGTNEVWLGDVGWNAWEEINRVTDPGTGPVNFGWPCFEGAARQGGYDGANLTMCESLYTSGGQTAPFYAYHHDAAVVSGETCPTGGSSVSGAAFYPATGGDYPAAYRGALFFSDYTRDCVWAMLPATPGGAPDPASRRTFVAPAANPVDLAIGPGGDLYYADAAGTVRRIRYFEGNQPPSAVAFASPTSGAAPLTVTFDATGSSDPDPSDAGLLRYAWDFTDDGTVDATTPTASYTYPDGGPYTARLTVSDSLDAHDTVTLAISSGNTPPEPVIDTPSGSPTFAVGETITFTGRATDAQQGTLPASALRWRLLQHHCYTPQSCHVHVAQEWNGVAGEAFPAPDHDYPSYLELELTATDAGGLSVVTTRRLEPRTVDLTFVTSPPGLQVTVNSTVRTTPFTTTVIQGSANTVSAVTPQAGHAFSAWSHGAGQTHVITAPAAPATYTATYVKQRLPRSGLKIRSVSTQETVDETAPATRVLDGHPGTYWHTEWGAFLARYPHEIQLDLGGSYKVTDVYYLPRQNLSHGRIANYEIYVSADGTNWGTPVATGTWPDTTAEQTVTFPAKTGRYVRIRALSEVAGRAWASVAELNVGGAPG</sequence>
<dbReference type="SMART" id="SM00231">
    <property type="entry name" value="FA58C"/>
    <property type="match status" value="1"/>
</dbReference>
<evidence type="ECO:0000259" key="3">
    <source>
        <dbReference type="PROSITE" id="PS50093"/>
    </source>
</evidence>
<dbReference type="Pfam" id="PF00754">
    <property type="entry name" value="F5_F8_type_C"/>
    <property type="match status" value="1"/>
</dbReference>
<dbReference type="InterPro" id="IPR011041">
    <property type="entry name" value="Quinoprot_gluc/sorb_DH_b-prop"/>
</dbReference>
<dbReference type="SUPFAM" id="SSF49299">
    <property type="entry name" value="PKD domain"/>
    <property type="match status" value="1"/>
</dbReference>
<dbReference type="InterPro" id="IPR011042">
    <property type="entry name" value="6-blade_b-propeller_TolB-like"/>
</dbReference>
<dbReference type="Gene3D" id="2.60.40.10">
    <property type="entry name" value="Immunoglobulins"/>
    <property type="match status" value="1"/>
</dbReference>
<accession>A0AAE4CC12</accession>
<dbReference type="SUPFAM" id="SSF50952">
    <property type="entry name" value="Soluble quinoprotein glucose dehydrogenase"/>
    <property type="match status" value="1"/>
</dbReference>
<dbReference type="Proteomes" id="UP001183643">
    <property type="component" value="Unassembled WGS sequence"/>
</dbReference>
<organism evidence="4 5">
    <name type="scientific">Catenuloplanes atrovinosus</name>
    <dbReference type="NCBI Taxonomy" id="137266"/>
    <lineage>
        <taxon>Bacteria</taxon>
        <taxon>Bacillati</taxon>
        <taxon>Actinomycetota</taxon>
        <taxon>Actinomycetes</taxon>
        <taxon>Micromonosporales</taxon>
        <taxon>Micromonosporaceae</taxon>
        <taxon>Catenuloplanes</taxon>
    </lineage>
</organism>
<feature type="domain" description="F5/8 type C" evidence="2">
    <location>
        <begin position="745"/>
        <end position="893"/>
    </location>
</feature>
<feature type="signal peptide" evidence="1">
    <location>
        <begin position="1"/>
        <end position="17"/>
    </location>
</feature>
<evidence type="ECO:0000313" key="5">
    <source>
        <dbReference type="Proteomes" id="UP001183643"/>
    </source>
</evidence>
<dbReference type="CDD" id="cd00146">
    <property type="entry name" value="PKD"/>
    <property type="match status" value="1"/>
</dbReference>
<dbReference type="SMART" id="SM00089">
    <property type="entry name" value="PKD"/>
    <property type="match status" value="1"/>
</dbReference>
<dbReference type="RefSeq" id="WP_310369844.1">
    <property type="nucleotide sequence ID" value="NZ_JAVDYB010000001.1"/>
</dbReference>
<keyword evidence="1" id="KW-0732">Signal</keyword>
<keyword evidence="5" id="KW-1185">Reference proteome</keyword>
<dbReference type="InterPro" id="IPR000601">
    <property type="entry name" value="PKD_dom"/>
</dbReference>
<dbReference type="Gene3D" id="2.60.120.260">
    <property type="entry name" value="Galactose-binding domain-like"/>
    <property type="match status" value="1"/>
</dbReference>
<dbReference type="InterPro" id="IPR008979">
    <property type="entry name" value="Galactose-bd-like_sf"/>
</dbReference>
<dbReference type="PANTHER" id="PTHR19328:SF13">
    <property type="entry name" value="HIPL1 PROTEIN"/>
    <property type="match status" value="1"/>
</dbReference>
<dbReference type="InterPro" id="IPR022409">
    <property type="entry name" value="PKD/Chitinase_dom"/>
</dbReference>
<dbReference type="PANTHER" id="PTHR19328">
    <property type="entry name" value="HEDGEHOG-INTERACTING PROTEIN"/>
    <property type="match status" value="1"/>
</dbReference>
<dbReference type="InterPro" id="IPR035986">
    <property type="entry name" value="PKD_dom_sf"/>
</dbReference>
<dbReference type="AlphaFoldDB" id="A0AAE4CC12"/>
<comment type="caution">
    <text evidence="4">The sequence shown here is derived from an EMBL/GenBank/DDBJ whole genome shotgun (WGS) entry which is preliminary data.</text>
</comment>
<feature type="chain" id="PRO_5042048684" evidence="1">
    <location>
        <begin position="18"/>
        <end position="895"/>
    </location>
</feature>
<dbReference type="GO" id="GO:0005975">
    <property type="term" value="P:carbohydrate metabolic process"/>
    <property type="evidence" value="ECO:0007669"/>
    <property type="project" value="UniProtKB-ARBA"/>
</dbReference>
<evidence type="ECO:0000313" key="4">
    <source>
        <dbReference type="EMBL" id="MDR7277499.1"/>
    </source>
</evidence>
<dbReference type="InterPro" id="IPR000421">
    <property type="entry name" value="FA58C"/>
</dbReference>
<reference evidence="4" key="1">
    <citation type="submission" date="2023-07" db="EMBL/GenBank/DDBJ databases">
        <title>Sequencing the genomes of 1000 actinobacteria strains.</title>
        <authorList>
            <person name="Klenk H.-P."/>
        </authorList>
    </citation>
    <scope>NUCLEOTIDE SEQUENCE</scope>
    <source>
        <strain evidence="4">DSM 44707</strain>
    </source>
</reference>
<dbReference type="SUPFAM" id="SSF49785">
    <property type="entry name" value="Galactose-binding domain-like"/>
    <property type="match status" value="1"/>
</dbReference>
<evidence type="ECO:0000256" key="1">
    <source>
        <dbReference type="SAM" id="SignalP"/>
    </source>
</evidence>
<name>A0AAE4CC12_9ACTN</name>
<dbReference type="PROSITE" id="PS50022">
    <property type="entry name" value="FA58C_3"/>
    <property type="match status" value="1"/>
</dbReference>
<dbReference type="Gene3D" id="2.120.10.30">
    <property type="entry name" value="TolB, C-terminal domain"/>
    <property type="match status" value="1"/>
</dbReference>
<proteinExistence type="predicted"/>
<dbReference type="EMBL" id="JAVDYB010000001">
    <property type="protein sequence ID" value="MDR7277499.1"/>
    <property type="molecule type" value="Genomic_DNA"/>
</dbReference>
<dbReference type="Pfam" id="PF07995">
    <property type="entry name" value="GSDH"/>
    <property type="match status" value="2"/>
</dbReference>
<dbReference type="InterPro" id="IPR012938">
    <property type="entry name" value="Glc/Sorbosone_DH"/>
</dbReference>
<dbReference type="PROSITE" id="PS50093">
    <property type="entry name" value="PKD"/>
    <property type="match status" value="1"/>
</dbReference>